<organism evidence="2 5">
    <name type="scientific">Blastopirellula marina</name>
    <dbReference type="NCBI Taxonomy" id="124"/>
    <lineage>
        <taxon>Bacteria</taxon>
        <taxon>Pseudomonadati</taxon>
        <taxon>Planctomycetota</taxon>
        <taxon>Planctomycetia</taxon>
        <taxon>Pirellulales</taxon>
        <taxon>Pirellulaceae</taxon>
        <taxon>Blastopirellula</taxon>
    </lineage>
</organism>
<keyword evidence="1" id="KW-0732">Signal</keyword>
<dbReference type="Proteomes" id="UP000239388">
    <property type="component" value="Unassembled WGS sequence"/>
</dbReference>
<evidence type="ECO:0000313" key="2">
    <source>
        <dbReference type="EMBL" id="PQO26474.1"/>
    </source>
</evidence>
<name>A0A2S8F3G7_9BACT</name>
<evidence type="ECO:0000313" key="4">
    <source>
        <dbReference type="Proteomes" id="UP000237819"/>
    </source>
</evidence>
<proteinExistence type="predicted"/>
<feature type="signal peptide" evidence="1">
    <location>
        <begin position="1"/>
        <end position="19"/>
    </location>
</feature>
<dbReference type="EMBL" id="PUIB01000031">
    <property type="protein sequence ID" value="PQO26474.1"/>
    <property type="molecule type" value="Genomic_DNA"/>
</dbReference>
<evidence type="ECO:0000313" key="5">
    <source>
        <dbReference type="Proteomes" id="UP000239388"/>
    </source>
</evidence>
<comment type="caution">
    <text evidence="2">The sequence shown here is derived from an EMBL/GenBank/DDBJ whole genome shotgun (WGS) entry which is preliminary data.</text>
</comment>
<dbReference type="OrthoDB" id="280022at2"/>
<dbReference type="Proteomes" id="UP000237819">
    <property type="component" value="Unassembled WGS sequence"/>
</dbReference>
<gene>
    <name evidence="3" type="ORF">C5Y93_06995</name>
    <name evidence="2" type="ORF">C5Y98_30515</name>
</gene>
<evidence type="ECO:0000256" key="1">
    <source>
        <dbReference type="SAM" id="SignalP"/>
    </source>
</evidence>
<evidence type="ECO:0000313" key="3">
    <source>
        <dbReference type="EMBL" id="PQO46891.1"/>
    </source>
</evidence>
<dbReference type="EMBL" id="PUHZ01000007">
    <property type="protein sequence ID" value="PQO46891.1"/>
    <property type="molecule type" value="Genomic_DNA"/>
</dbReference>
<sequence length="104" mass="11327">MLIRTLLLALLVMTWGCTASELTPPTEPLSQDQLVPMLDKIAETGLVDEEQLTQLTAGLEVAGLMGEAATVQQWPSIENEKQVKQLAKQLSAQVDKQLKSQSVP</sequence>
<protein>
    <submittedName>
        <fullName evidence="2">Uncharacterized protein</fullName>
    </submittedName>
</protein>
<accession>A0A2S8F3G7</accession>
<feature type="chain" id="PRO_5036049913" evidence="1">
    <location>
        <begin position="20"/>
        <end position="104"/>
    </location>
</feature>
<dbReference type="AlphaFoldDB" id="A0A2S8F3G7"/>
<reference evidence="4 5" key="1">
    <citation type="submission" date="2018-02" db="EMBL/GenBank/DDBJ databases">
        <title>Comparative genomes isolates from brazilian mangrove.</title>
        <authorList>
            <person name="Araujo J.E."/>
            <person name="Taketani R.G."/>
            <person name="Silva M.C.P."/>
            <person name="Loureco M.V."/>
            <person name="Andreote F.D."/>
        </authorList>
    </citation>
    <scope>NUCLEOTIDE SEQUENCE [LARGE SCALE GENOMIC DNA]</scope>
    <source>
        <strain evidence="2 5">NAP PRIS-MGV</strain>
        <strain evidence="3 4">Nap-Phe MGV</strain>
    </source>
</reference>
<dbReference type="RefSeq" id="WP_105334690.1">
    <property type="nucleotide sequence ID" value="NZ_PUHZ01000007.1"/>
</dbReference>